<dbReference type="SMART" id="SM00487">
    <property type="entry name" value="DEXDc"/>
    <property type="match status" value="1"/>
</dbReference>
<dbReference type="InterPro" id="IPR001650">
    <property type="entry name" value="Helicase_C-like"/>
</dbReference>
<evidence type="ECO:0000259" key="3">
    <source>
        <dbReference type="PROSITE" id="PS51194"/>
    </source>
</evidence>
<evidence type="ECO:0000313" key="5">
    <source>
        <dbReference type="Proteomes" id="UP001140076"/>
    </source>
</evidence>
<dbReference type="PROSITE" id="PS51194">
    <property type="entry name" value="HELICASE_CTER"/>
    <property type="match status" value="1"/>
</dbReference>
<evidence type="ECO:0000259" key="2">
    <source>
        <dbReference type="PROSITE" id="PS51192"/>
    </source>
</evidence>
<keyword evidence="4" id="KW-0547">Nucleotide-binding</keyword>
<dbReference type="GO" id="GO:0004386">
    <property type="term" value="F:helicase activity"/>
    <property type="evidence" value="ECO:0007669"/>
    <property type="project" value="UniProtKB-KW"/>
</dbReference>
<comment type="caution">
    <text evidence="4">The sequence shown here is derived from an EMBL/GenBank/DDBJ whole genome shotgun (WGS) entry which is preliminary data.</text>
</comment>
<dbReference type="RefSeq" id="WP_270072837.1">
    <property type="nucleotide sequence ID" value="NZ_JAJAQC010000024.1"/>
</dbReference>
<keyword evidence="4" id="KW-0067">ATP-binding</keyword>
<organism evidence="4 5">
    <name type="scientific">Streptomonospora mangrovi</name>
    <dbReference type="NCBI Taxonomy" id="2883123"/>
    <lineage>
        <taxon>Bacteria</taxon>
        <taxon>Bacillati</taxon>
        <taxon>Actinomycetota</taxon>
        <taxon>Actinomycetes</taxon>
        <taxon>Streptosporangiales</taxon>
        <taxon>Nocardiopsidaceae</taxon>
        <taxon>Streptomonospora</taxon>
    </lineage>
</organism>
<dbReference type="PANTHER" id="PTHR10799">
    <property type="entry name" value="SNF2/RAD54 HELICASE FAMILY"/>
    <property type="match status" value="1"/>
</dbReference>
<keyword evidence="5" id="KW-1185">Reference proteome</keyword>
<dbReference type="SMART" id="SM00490">
    <property type="entry name" value="HELICc"/>
    <property type="match status" value="1"/>
</dbReference>
<evidence type="ECO:0000313" key="4">
    <source>
        <dbReference type="EMBL" id="MDA0565561.1"/>
    </source>
</evidence>
<dbReference type="CDD" id="cd18793">
    <property type="entry name" value="SF2_C_SNF"/>
    <property type="match status" value="1"/>
</dbReference>
<gene>
    <name evidence="4" type="ORF">LG943_14730</name>
</gene>
<dbReference type="Gene3D" id="3.40.50.10810">
    <property type="entry name" value="Tandem AAA-ATPase domain"/>
    <property type="match status" value="1"/>
</dbReference>
<dbReference type="SUPFAM" id="SSF52540">
    <property type="entry name" value="P-loop containing nucleoside triphosphate hydrolases"/>
    <property type="match status" value="2"/>
</dbReference>
<feature type="domain" description="Helicase C-terminal" evidence="3">
    <location>
        <begin position="839"/>
        <end position="995"/>
    </location>
</feature>
<dbReference type="GO" id="GO:0016787">
    <property type="term" value="F:hydrolase activity"/>
    <property type="evidence" value="ECO:0007669"/>
    <property type="project" value="UniProtKB-KW"/>
</dbReference>
<keyword evidence="4" id="KW-0347">Helicase</keyword>
<dbReference type="FunFam" id="3.40.50.300:FF:000533">
    <property type="entry name" value="Helicase, Snf2 family"/>
    <property type="match status" value="1"/>
</dbReference>
<dbReference type="Pfam" id="PF00271">
    <property type="entry name" value="Helicase_C"/>
    <property type="match status" value="1"/>
</dbReference>
<dbReference type="InterPro" id="IPR000330">
    <property type="entry name" value="SNF2_N"/>
</dbReference>
<dbReference type="GO" id="GO:0005524">
    <property type="term" value="F:ATP binding"/>
    <property type="evidence" value="ECO:0007669"/>
    <property type="project" value="InterPro"/>
</dbReference>
<dbReference type="PROSITE" id="PS51192">
    <property type="entry name" value="HELICASE_ATP_BIND_1"/>
    <property type="match status" value="1"/>
</dbReference>
<reference evidence="4" key="1">
    <citation type="submission" date="2021-10" db="EMBL/GenBank/DDBJ databases">
        <title>Streptomonospora sp. nov., isolated from mangrove soil.</title>
        <authorList>
            <person name="Chen X."/>
            <person name="Ge X."/>
            <person name="Liu W."/>
        </authorList>
    </citation>
    <scope>NUCLEOTIDE SEQUENCE</scope>
    <source>
        <strain evidence="4">S1-112</strain>
    </source>
</reference>
<accession>A0A9X3NNY9</accession>
<dbReference type="InterPro" id="IPR014001">
    <property type="entry name" value="Helicase_ATP-bd"/>
</dbReference>
<keyword evidence="1" id="KW-0378">Hydrolase</keyword>
<dbReference type="EMBL" id="JAJAQC010000024">
    <property type="protein sequence ID" value="MDA0565561.1"/>
    <property type="molecule type" value="Genomic_DNA"/>
</dbReference>
<evidence type="ECO:0000256" key="1">
    <source>
        <dbReference type="ARBA" id="ARBA00022801"/>
    </source>
</evidence>
<protein>
    <submittedName>
        <fullName evidence="4">DEAD/DEAH box helicase</fullName>
    </submittedName>
</protein>
<dbReference type="Gene3D" id="3.40.50.300">
    <property type="entry name" value="P-loop containing nucleotide triphosphate hydrolases"/>
    <property type="match status" value="1"/>
</dbReference>
<dbReference type="InterPro" id="IPR049730">
    <property type="entry name" value="SNF2/RAD54-like_C"/>
</dbReference>
<feature type="domain" description="Helicase ATP-binding" evidence="2">
    <location>
        <begin position="534"/>
        <end position="699"/>
    </location>
</feature>
<proteinExistence type="predicted"/>
<dbReference type="Proteomes" id="UP001140076">
    <property type="component" value="Unassembled WGS sequence"/>
</dbReference>
<dbReference type="InterPro" id="IPR022138">
    <property type="entry name" value="DUF3670"/>
</dbReference>
<dbReference type="Pfam" id="PF00176">
    <property type="entry name" value="SNF2-rel_dom"/>
    <property type="match status" value="1"/>
</dbReference>
<dbReference type="InterPro" id="IPR027417">
    <property type="entry name" value="P-loop_NTPase"/>
</dbReference>
<dbReference type="InterPro" id="IPR038718">
    <property type="entry name" value="SNF2-like_sf"/>
</dbReference>
<sequence>MTRRRREGRSVLVLHGWWRPGAQGAPGALLVWGEHPPPGAGARRPGVHPFAASPAELRRALAARAPRTDPAASVERAALRLPTAGTTPLPSPAHGAAAAPHRPAWGTWRVPALRLNPAAARPLLLALATAPDPDPATGPGLAHLGEVAAFAARLAARGHLLPALAAPGAQWRPVLTGAAQTHLDALTAALPPSAQAEDPAADPSARLLDALTHLADAHARALLAGHPAPGHPLAAALAAPRPRPLSPAPPGLGARLAAWHRDARRARTGAHLVLRLRDPDTPQQPWHLEFWVASRADPSLQVPAAALWQDADHAAAVGPEAGTALLTQLRAAARHYPALAPAAAQAAPTHLALTLGQAHTFITADAPRLTAAGIGVVLPEWVGRRRLGLRLTTRERPAAAPGGIGAGDLLDFSLAAVCDDDTLDLDELARLARLKEPLVHLRGRWLLADPAHLRAVVAFLRRRGHGALHRSQALRLALSSASEAPLPVVGVDADGALGDLLAGAAHQRLHPLADPPGFTASLRPYQRRGAAWLRFLDRLGLGAVLADDMGLGKTVQLLAVLADERAPGRPAPSGPTLLVCPVSLLGNWRREAQRFAPGLRLHTHHGPRRARGNDLARAAGAADLVLTTYGTLRRDAEEMAALPWDRVVCDEAQALKNADAAQAQAVRRLPARARVALTGTPVENNLEELWAVVDFANPGLLGSRQAFAAGLAARAARAAQNGGGEDSPGTGDEGEDPAALLRRVTGPFILRRLKTDRAIITDLPAKHEMRTWCTLTPEQATLYQAAVDDMAARLAESDQRERNAVVLGTLGRLKQICNHPAQFLGDGSPLAGRSGKLARLEELLEQVAAAGEQALCFTQYTALGDRLAPYLHQRLGVEVLWLHGGTPRARREEITARFQAADRPMVLLLSLKAAGTGLNLTAANHVVHIDRWWNPAVEDQATDRAFRIGQRRDVQVRKLVCVGTVEERIDELIERKRRLARAAVATGEHWLADLTTDHLRDLVRLAPEAVAA</sequence>
<dbReference type="Pfam" id="PF12419">
    <property type="entry name" value="DUF3670"/>
    <property type="match status" value="1"/>
</dbReference>
<dbReference type="AlphaFoldDB" id="A0A9X3NNY9"/>
<name>A0A9X3NNY9_9ACTN</name>